<evidence type="ECO:0008006" key="4">
    <source>
        <dbReference type="Google" id="ProtNLM"/>
    </source>
</evidence>
<keyword evidence="1" id="KW-0812">Transmembrane</keyword>
<reference evidence="2 3" key="1">
    <citation type="submission" date="2024-04" db="EMBL/GenBank/DDBJ databases">
        <authorList>
            <consortium name="Genoscope - CEA"/>
            <person name="William W."/>
        </authorList>
    </citation>
    <scope>NUCLEOTIDE SEQUENCE [LARGE SCALE GENOMIC DNA]</scope>
</reference>
<keyword evidence="1" id="KW-1133">Transmembrane helix</keyword>
<organism evidence="2 3">
    <name type="scientific">Lymnaea stagnalis</name>
    <name type="common">Great pond snail</name>
    <name type="synonym">Helix stagnalis</name>
    <dbReference type="NCBI Taxonomy" id="6523"/>
    <lineage>
        <taxon>Eukaryota</taxon>
        <taxon>Metazoa</taxon>
        <taxon>Spiralia</taxon>
        <taxon>Lophotrochozoa</taxon>
        <taxon>Mollusca</taxon>
        <taxon>Gastropoda</taxon>
        <taxon>Heterobranchia</taxon>
        <taxon>Euthyneura</taxon>
        <taxon>Panpulmonata</taxon>
        <taxon>Hygrophila</taxon>
        <taxon>Lymnaeoidea</taxon>
        <taxon>Lymnaeidae</taxon>
        <taxon>Lymnaea</taxon>
    </lineage>
</organism>
<keyword evidence="1" id="KW-0472">Membrane</keyword>
<protein>
    <recommendedName>
        <fullName evidence="4">SMODS and SLOG-associating 2TM effector domain-containing protein</fullName>
    </recommendedName>
</protein>
<sequence length="236" mass="26383">MSLIGKSPRLEPTLEDGVAADSDYNTYRIQTRGEYEELMTEFEFRCKRSAMINNHEASSYERIVYWTELVAALLGAVSVSTLGMWLLHWQSSVTSLASFAQLGSLGVLGLAIAFIIELLSKGGERIIPSFSKRAEAHIKAGAAWQRLAQKTRSYRIQLDNPKLDISLPSGTIILLNRKKSSATPSSLPSPHFGCLMTLKGSSLLSNTRNSYTYSLWLLKKWMLKMCMKNTLKKVLN</sequence>
<accession>A0AAV2HQP1</accession>
<dbReference type="Proteomes" id="UP001497497">
    <property type="component" value="Unassembled WGS sequence"/>
</dbReference>
<feature type="transmembrane region" description="Helical" evidence="1">
    <location>
        <begin position="99"/>
        <end position="119"/>
    </location>
</feature>
<name>A0AAV2HQP1_LYMST</name>
<feature type="transmembrane region" description="Helical" evidence="1">
    <location>
        <begin position="63"/>
        <end position="87"/>
    </location>
</feature>
<comment type="caution">
    <text evidence="2">The sequence shown here is derived from an EMBL/GenBank/DDBJ whole genome shotgun (WGS) entry which is preliminary data.</text>
</comment>
<dbReference type="AlphaFoldDB" id="A0AAV2HQP1"/>
<proteinExistence type="predicted"/>
<dbReference type="EMBL" id="CAXITT010000211">
    <property type="protein sequence ID" value="CAL1535810.1"/>
    <property type="molecule type" value="Genomic_DNA"/>
</dbReference>
<evidence type="ECO:0000313" key="2">
    <source>
        <dbReference type="EMBL" id="CAL1535810.1"/>
    </source>
</evidence>
<evidence type="ECO:0000256" key="1">
    <source>
        <dbReference type="SAM" id="Phobius"/>
    </source>
</evidence>
<keyword evidence="3" id="KW-1185">Reference proteome</keyword>
<evidence type="ECO:0000313" key="3">
    <source>
        <dbReference type="Proteomes" id="UP001497497"/>
    </source>
</evidence>
<gene>
    <name evidence="2" type="ORF">GSLYS_00009770001</name>
</gene>